<dbReference type="Proteomes" id="UP000821865">
    <property type="component" value="Chromosome 4"/>
</dbReference>
<comment type="caution">
    <text evidence="1">The sequence shown here is derived from an EMBL/GenBank/DDBJ whole genome shotgun (WGS) entry which is preliminary data.</text>
</comment>
<dbReference type="EMBL" id="CM023473">
    <property type="protein sequence ID" value="KAH7953883.1"/>
    <property type="molecule type" value="Genomic_DNA"/>
</dbReference>
<keyword evidence="2" id="KW-1185">Reference proteome</keyword>
<protein>
    <submittedName>
        <fullName evidence="1">Uncharacterized protein</fullName>
    </submittedName>
</protein>
<reference evidence="1" key="1">
    <citation type="submission" date="2020-05" db="EMBL/GenBank/DDBJ databases">
        <title>Large-scale comparative analyses of tick genomes elucidate their genetic diversity and vector capacities.</title>
        <authorList>
            <person name="Jia N."/>
            <person name="Wang J."/>
            <person name="Shi W."/>
            <person name="Du L."/>
            <person name="Sun Y."/>
            <person name="Zhan W."/>
            <person name="Jiang J."/>
            <person name="Wang Q."/>
            <person name="Zhang B."/>
            <person name="Ji P."/>
            <person name="Sakyi L.B."/>
            <person name="Cui X."/>
            <person name="Yuan T."/>
            <person name="Jiang B."/>
            <person name="Yang W."/>
            <person name="Lam T.T.-Y."/>
            <person name="Chang Q."/>
            <person name="Ding S."/>
            <person name="Wang X."/>
            <person name="Zhu J."/>
            <person name="Ruan X."/>
            <person name="Zhao L."/>
            <person name="Wei J."/>
            <person name="Que T."/>
            <person name="Du C."/>
            <person name="Cheng J."/>
            <person name="Dai P."/>
            <person name="Han X."/>
            <person name="Huang E."/>
            <person name="Gao Y."/>
            <person name="Liu J."/>
            <person name="Shao H."/>
            <person name="Ye R."/>
            <person name="Li L."/>
            <person name="Wei W."/>
            <person name="Wang X."/>
            <person name="Wang C."/>
            <person name="Yang T."/>
            <person name="Huo Q."/>
            <person name="Li W."/>
            <person name="Guo W."/>
            <person name="Chen H."/>
            <person name="Zhou L."/>
            <person name="Ni X."/>
            <person name="Tian J."/>
            <person name="Zhou Y."/>
            <person name="Sheng Y."/>
            <person name="Liu T."/>
            <person name="Pan Y."/>
            <person name="Xia L."/>
            <person name="Li J."/>
            <person name="Zhao F."/>
            <person name="Cao W."/>
        </authorList>
    </citation>
    <scope>NUCLEOTIDE SEQUENCE</scope>
    <source>
        <strain evidence="1">Dsil-2018</strain>
    </source>
</reference>
<accession>A0ACB8CXD3</accession>
<name>A0ACB8CXD3_DERSI</name>
<organism evidence="1 2">
    <name type="scientific">Dermacentor silvarum</name>
    <name type="common">Tick</name>
    <dbReference type="NCBI Taxonomy" id="543639"/>
    <lineage>
        <taxon>Eukaryota</taxon>
        <taxon>Metazoa</taxon>
        <taxon>Ecdysozoa</taxon>
        <taxon>Arthropoda</taxon>
        <taxon>Chelicerata</taxon>
        <taxon>Arachnida</taxon>
        <taxon>Acari</taxon>
        <taxon>Parasitiformes</taxon>
        <taxon>Ixodida</taxon>
        <taxon>Ixodoidea</taxon>
        <taxon>Ixodidae</taxon>
        <taxon>Rhipicephalinae</taxon>
        <taxon>Dermacentor</taxon>
    </lineage>
</organism>
<evidence type="ECO:0000313" key="1">
    <source>
        <dbReference type="EMBL" id="KAH7953883.1"/>
    </source>
</evidence>
<proteinExistence type="predicted"/>
<gene>
    <name evidence="1" type="ORF">HPB49_013367</name>
</gene>
<evidence type="ECO:0000313" key="2">
    <source>
        <dbReference type="Proteomes" id="UP000821865"/>
    </source>
</evidence>
<sequence length="584" mass="65457">MRKPSRLAHRVHIGLEPSAPASAPASVDLCKRKARAFSGVKIKMDEAGNIMIKRASKSNVYIKEITGGENNSVSADIIRNNGLLEYDKPVKLFDIKKFQQNVSRELKRAYPDRRHLEAQCLSCVCFVKDSPELLDCAVWVMVINIVALDMLKTKLPPPMSKRQSAPNLVSVFDRPLRLPEEDPYSLPGAVPRQQPQPPRESKPPKLPPRDLPRVSVPRPDYEDVDTTARPPAPVNRKKNPGMYDDPYYCGFRARVPNFAKRGQEDGHHAVSGPMAGAPMPRSHSQNYLSLFKGPERSIYDSAYGSCSTVTHPRMINRSNSFAGTYKDATLGLTRRPNPFRLSLPPRRRTNRRSRRRLQRRRKRRLERRRRLLQDLRPHRPGSTERPLVGLQPAAPPSVRRRVGMTGGPRRGRRPSSRPPAYRSAVAATEPAAAPRVATASAAAAASVLEVAADRRRGTAAATRLEAAQEKRPLRPSQGRLLLREALIRAPTAKHVREKKTASRVWHATLSAAQKLLEEQIRWDGRGVCSGFCYSPVPPGQGKRTLREHRICALHSVPIKPRSNARMKSGQRRGCFLSEEEEKDT</sequence>